<evidence type="ECO:0000256" key="1">
    <source>
        <dbReference type="SAM" id="SignalP"/>
    </source>
</evidence>
<dbReference type="Proteomes" id="UP001162131">
    <property type="component" value="Unassembled WGS sequence"/>
</dbReference>
<keyword evidence="3" id="KW-1185">Reference proteome</keyword>
<keyword evidence="1" id="KW-0732">Signal</keyword>
<proteinExistence type="predicted"/>
<accession>A0AAU9J983</accession>
<sequence>MQRLVFVFAVLVTFVNAKLSATGCEMFNCKLSTQKFNNNTCVYWSQKADSYYVQPCTGSASFCPPNHDSNSTCIVPQNFTGQAWPGEKCNATVTCNGYATKGCVNGICKGAGNGDSCQDSNSCNPGLFCDGSTHFCSPQIQIGQIGCSSDFMCVNGAGCDFTGNPATSKCVAYLSLAPHTAVAQCQVNQNRLCSSLTCAQLGGKNYCTNPVKSYAFLPMVCDDNSECTSTTDSFFGNNFDLTSSCDCALNPNGNKYCALFPGDQPAQQFISQLSLWYQSTEMNNCNTLRRHSDGCMMSWWDAKNTAYYNYYNLNYRMYSFVQNMPDCVAQVYAPEYYYAKQQYQQYQN</sequence>
<name>A0AAU9J983_9CILI</name>
<organism evidence="2 3">
    <name type="scientific">Blepharisma stoltei</name>
    <dbReference type="NCBI Taxonomy" id="1481888"/>
    <lineage>
        <taxon>Eukaryota</taxon>
        <taxon>Sar</taxon>
        <taxon>Alveolata</taxon>
        <taxon>Ciliophora</taxon>
        <taxon>Postciliodesmatophora</taxon>
        <taxon>Heterotrichea</taxon>
        <taxon>Heterotrichida</taxon>
        <taxon>Blepharismidae</taxon>
        <taxon>Blepharisma</taxon>
    </lineage>
</organism>
<gene>
    <name evidence="2" type="ORF">BSTOLATCC_MIC34866</name>
</gene>
<feature type="chain" id="PRO_5043818366" description="Dickkopf N-terminal cysteine-rich domain-containing protein" evidence="1">
    <location>
        <begin position="18"/>
        <end position="348"/>
    </location>
</feature>
<feature type="signal peptide" evidence="1">
    <location>
        <begin position="1"/>
        <end position="17"/>
    </location>
</feature>
<comment type="caution">
    <text evidence="2">The sequence shown here is derived from an EMBL/GenBank/DDBJ whole genome shotgun (WGS) entry which is preliminary data.</text>
</comment>
<dbReference type="AlphaFoldDB" id="A0AAU9J983"/>
<dbReference type="EMBL" id="CAJZBQ010000035">
    <property type="protein sequence ID" value="CAG9323830.1"/>
    <property type="molecule type" value="Genomic_DNA"/>
</dbReference>
<protein>
    <recommendedName>
        <fullName evidence="4">Dickkopf N-terminal cysteine-rich domain-containing protein</fullName>
    </recommendedName>
</protein>
<evidence type="ECO:0008006" key="4">
    <source>
        <dbReference type="Google" id="ProtNLM"/>
    </source>
</evidence>
<reference evidence="2" key="1">
    <citation type="submission" date="2021-09" db="EMBL/GenBank/DDBJ databases">
        <authorList>
            <consortium name="AG Swart"/>
            <person name="Singh M."/>
            <person name="Singh A."/>
            <person name="Seah K."/>
            <person name="Emmerich C."/>
        </authorList>
    </citation>
    <scope>NUCLEOTIDE SEQUENCE</scope>
    <source>
        <strain evidence="2">ATCC30299</strain>
    </source>
</reference>
<evidence type="ECO:0000313" key="3">
    <source>
        <dbReference type="Proteomes" id="UP001162131"/>
    </source>
</evidence>
<evidence type="ECO:0000313" key="2">
    <source>
        <dbReference type="EMBL" id="CAG9323830.1"/>
    </source>
</evidence>